<dbReference type="PANTHER" id="PTHR12900">
    <property type="entry name" value="MITOTIC AND DNA DAMAGE CHECKPOINT PROTEIN HUS1"/>
    <property type="match status" value="1"/>
</dbReference>
<dbReference type="InterPro" id="IPR007150">
    <property type="entry name" value="HUS1/Mec3"/>
</dbReference>
<dbReference type="GO" id="GO:0005634">
    <property type="term" value="C:nucleus"/>
    <property type="evidence" value="ECO:0007669"/>
    <property type="project" value="UniProtKB-SubCell"/>
</dbReference>
<evidence type="ECO:0000313" key="6">
    <source>
        <dbReference type="EMBL" id="KAL3801588.1"/>
    </source>
</evidence>
<dbReference type="InterPro" id="IPR016580">
    <property type="entry name" value="HUS1"/>
</dbReference>
<evidence type="ECO:0000256" key="1">
    <source>
        <dbReference type="ARBA" id="ARBA00004123"/>
    </source>
</evidence>
<dbReference type="GO" id="GO:0000077">
    <property type="term" value="P:DNA damage checkpoint signaling"/>
    <property type="evidence" value="ECO:0007669"/>
    <property type="project" value="UniProtKB-ARBA"/>
</dbReference>
<comment type="caution">
    <text evidence="6">The sequence shown here is derived from an EMBL/GenBank/DDBJ whole genome shotgun (WGS) entry which is preliminary data.</text>
</comment>
<dbReference type="PIRSF" id="PIRSF011312">
    <property type="entry name" value="Cell_cycle_HUS1"/>
    <property type="match status" value="1"/>
</dbReference>
<gene>
    <name evidence="6" type="ORF">ACHAWO_001393</name>
</gene>
<evidence type="ECO:0000256" key="2">
    <source>
        <dbReference type="ARBA" id="ARBA00005563"/>
    </source>
</evidence>
<reference evidence="6 7" key="1">
    <citation type="submission" date="2024-10" db="EMBL/GenBank/DDBJ databases">
        <title>Updated reference genomes for cyclostephanoid diatoms.</title>
        <authorList>
            <person name="Roberts W.R."/>
            <person name="Alverson A.J."/>
        </authorList>
    </citation>
    <scope>NUCLEOTIDE SEQUENCE [LARGE SCALE GENOMIC DNA]</scope>
    <source>
        <strain evidence="6 7">AJA010-31</strain>
    </source>
</reference>
<feature type="region of interest" description="Disordered" evidence="5">
    <location>
        <begin position="114"/>
        <end position="149"/>
    </location>
</feature>
<evidence type="ECO:0000256" key="4">
    <source>
        <dbReference type="PIRNR" id="PIRNR011312"/>
    </source>
</evidence>
<dbReference type="EMBL" id="JALLPJ020000131">
    <property type="protein sequence ID" value="KAL3801588.1"/>
    <property type="molecule type" value="Genomic_DNA"/>
</dbReference>
<accession>A0ABD3QMH2</accession>
<dbReference type="AlphaFoldDB" id="A0ABD3QMH2"/>
<comment type="similarity">
    <text evidence="2 4">Belongs to the HUS1 family.</text>
</comment>
<evidence type="ECO:0000256" key="5">
    <source>
        <dbReference type="SAM" id="MobiDB-lite"/>
    </source>
</evidence>
<keyword evidence="3" id="KW-0539">Nucleus</keyword>
<dbReference type="Pfam" id="PF04005">
    <property type="entry name" value="Hus1"/>
    <property type="match status" value="1"/>
</dbReference>
<evidence type="ECO:0000256" key="3">
    <source>
        <dbReference type="ARBA" id="ARBA00023242"/>
    </source>
</evidence>
<sequence length="359" mass="39183">MRFKSRMAGEHISLLHSIITPISRLTSSSSSSQSIGSGSTIYLDPTVLRISSRGGGSATNTDDNASGIACFAELTAKNGIFLEHKIESIAGNVIVFDVDLVQLRMALAATLSSMGSGGWSSEGKQPSAPLHNSGDVEDNNKNSASLRNSFGQYNNNKSSSFIVVMKLAKRSGLPCLCLDASCINGTLDVHHAVPVRILRAEEWPNHLPPLVNNPDVQLEFTIDRPLRPVIERLKSISPIIYVDGSMSGEFVLRIDCDSVSIKTFYDKLVPRADEDSVDKEDGAITDDIATKTCTLKMDSKKLSSCLQWQQTMGRGAVNSYIVCMIRNEMMVVHVMLNPEELGFFTYYVPVHYLGGDDLD</sequence>
<protein>
    <recommendedName>
        <fullName evidence="4">Checkpoint protein</fullName>
    </recommendedName>
</protein>
<dbReference type="Gene3D" id="3.70.10.10">
    <property type="match status" value="1"/>
</dbReference>
<name>A0ABD3QMH2_9STRA</name>
<proteinExistence type="inferred from homology"/>
<comment type="subcellular location">
    <subcellularLocation>
        <location evidence="1">Nucleus</location>
    </subcellularLocation>
</comment>
<organism evidence="6 7">
    <name type="scientific">Cyclotella atomus</name>
    <dbReference type="NCBI Taxonomy" id="382360"/>
    <lineage>
        <taxon>Eukaryota</taxon>
        <taxon>Sar</taxon>
        <taxon>Stramenopiles</taxon>
        <taxon>Ochrophyta</taxon>
        <taxon>Bacillariophyta</taxon>
        <taxon>Coscinodiscophyceae</taxon>
        <taxon>Thalassiosirophycidae</taxon>
        <taxon>Stephanodiscales</taxon>
        <taxon>Stephanodiscaceae</taxon>
        <taxon>Cyclotella</taxon>
    </lineage>
</organism>
<keyword evidence="7" id="KW-1185">Reference proteome</keyword>
<dbReference type="Proteomes" id="UP001530400">
    <property type="component" value="Unassembled WGS sequence"/>
</dbReference>
<dbReference type="GO" id="GO:0006259">
    <property type="term" value="P:DNA metabolic process"/>
    <property type="evidence" value="ECO:0007669"/>
    <property type="project" value="UniProtKB-ARBA"/>
</dbReference>
<dbReference type="PANTHER" id="PTHR12900:SF0">
    <property type="entry name" value="CHECKPOINT PROTEIN"/>
    <property type="match status" value="1"/>
</dbReference>
<evidence type="ECO:0000313" key="7">
    <source>
        <dbReference type="Proteomes" id="UP001530400"/>
    </source>
</evidence>